<accession>A0A0U3W8V9</accession>
<organism evidence="1 2">
    <name type="scientific">Lentibacillus amyloliquefaciens</name>
    <dbReference type="NCBI Taxonomy" id="1472767"/>
    <lineage>
        <taxon>Bacteria</taxon>
        <taxon>Bacillati</taxon>
        <taxon>Bacillota</taxon>
        <taxon>Bacilli</taxon>
        <taxon>Bacillales</taxon>
        <taxon>Bacillaceae</taxon>
        <taxon>Lentibacillus</taxon>
    </lineage>
</organism>
<name>A0A0U3W8V9_9BACI</name>
<dbReference type="Proteomes" id="UP000050331">
    <property type="component" value="Chromosome"/>
</dbReference>
<evidence type="ECO:0000313" key="2">
    <source>
        <dbReference type="Proteomes" id="UP000050331"/>
    </source>
</evidence>
<reference evidence="1 2" key="1">
    <citation type="submission" date="2016-01" db="EMBL/GenBank/DDBJ databases">
        <title>Complete genome sequence of strain Lentibacillus amyloliquefaciens LAM0015T isolated from saline sediment.</title>
        <authorList>
            <person name="Wang J.-L."/>
            <person name="He M.-X."/>
        </authorList>
    </citation>
    <scope>NUCLEOTIDE SEQUENCE [LARGE SCALE GENOMIC DNA]</scope>
    <source>
        <strain evidence="1 2">LAM0015</strain>
    </source>
</reference>
<protein>
    <submittedName>
        <fullName evidence="1">Uncharacterized protein</fullName>
    </submittedName>
</protein>
<dbReference type="KEGG" id="lao:AOX59_13745"/>
<dbReference type="AlphaFoldDB" id="A0A0U3W8V9"/>
<evidence type="ECO:0000313" key="1">
    <source>
        <dbReference type="EMBL" id="ALX49536.1"/>
    </source>
</evidence>
<keyword evidence="2" id="KW-1185">Reference proteome</keyword>
<sequence>MPLFPQESGVYFLRSKRLSVALLDIFISTPRNHGEAGICETPVGQRAFVDPAWPASEEDRGELTQKLSNSELRRQRAFPNNQIRLYVAV</sequence>
<proteinExistence type="predicted"/>
<dbReference type="EMBL" id="CP013862">
    <property type="protein sequence ID" value="ALX49536.1"/>
    <property type="molecule type" value="Genomic_DNA"/>
</dbReference>
<gene>
    <name evidence="1" type="ORF">AOX59_13745</name>
</gene>